<proteinExistence type="predicted"/>
<accession>A0A4U9CV63</accession>
<organism evidence="1 2">
    <name type="scientific">Raoultella terrigena</name>
    <name type="common">Klebsiella terrigena</name>
    <dbReference type="NCBI Taxonomy" id="577"/>
    <lineage>
        <taxon>Bacteria</taxon>
        <taxon>Pseudomonadati</taxon>
        <taxon>Pseudomonadota</taxon>
        <taxon>Gammaproteobacteria</taxon>
        <taxon>Enterobacterales</taxon>
        <taxon>Enterobacteriaceae</taxon>
        <taxon>Klebsiella/Raoultella group</taxon>
        <taxon>Raoultella</taxon>
    </lineage>
</organism>
<reference evidence="1 2" key="1">
    <citation type="submission" date="2019-04" db="EMBL/GenBank/DDBJ databases">
        <authorList>
            <consortium name="Pathogen Informatics"/>
        </authorList>
    </citation>
    <scope>NUCLEOTIDE SEQUENCE [LARGE SCALE GENOMIC DNA]</scope>
    <source>
        <strain evidence="1 2">NCTC9185</strain>
    </source>
</reference>
<sequence length="147" mass="16379">MHISAEQKLSLVSASDMLFAGKKKVTLIGGGSYLIIEGGKIEYGTDTTYTRKVKRTHLTGNISQEVRFDSFSVAKDLVREGFYDEQFRVLTNDGKPLQNVPYLITNTQGETFKGATDSQGLCDRVFTKDISTLTIYLGIQALEKWNV</sequence>
<protein>
    <submittedName>
        <fullName evidence="1">Uncharacterized protein conserved in bacteria</fullName>
    </submittedName>
</protein>
<dbReference type="EMBL" id="CABDVU010000001">
    <property type="protein sequence ID" value="VTN09809.1"/>
    <property type="molecule type" value="Genomic_DNA"/>
</dbReference>
<evidence type="ECO:0000313" key="1">
    <source>
        <dbReference type="EMBL" id="VTN09809.1"/>
    </source>
</evidence>
<name>A0A4U9CV63_RAOTE</name>
<dbReference type="Proteomes" id="UP000339249">
    <property type="component" value="Unassembled WGS sequence"/>
</dbReference>
<dbReference type="AlphaFoldDB" id="A0A4U9CV63"/>
<gene>
    <name evidence="1" type="ORF">NCTC9185_01711</name>
</gene>
<evidence type="ECO:0000313" key="2">
    <source>
        <dbReference type="Proteomes" id="UP000339249"/>
    </source>
</evidence>